<sequence>MAGLAAALNHVVNGIWALAPGSRTPLNGRQVRLVAHRGAHGAGGATENTLDAFQLCADLGAWAVETDIRLTRDGEAVLHHDPACGRLFGRPELVIAELSFRELRAAIPEIPRLAELTARFAGKLHLMLELKESWRQRPEYPAIVTRALADLKPQQDYHLLALEPDLLEGFTEMPRAAFVDVAWMNAATIIRQNLQLGHGAVAGSFALLGSHRMRQLRQGGRSIGTGFVENAGALRREVYRGADWIFTDRILELQPLVNRER</sequence>
<dbReference type="SUPFAM" id="SSF51695">
    <property type="entry name" value="PLC-like phosphodiesterases"/>
    <property type="match status" value="1"/>
</dbReference>
<dbReference type="AlphaFoldDB" id="A0A6C0U410"/>
<dbReference type="Pfam" id="PF03009">
    <property type="entry name" value="GDPD"/>
    <property type="match status" value="1"/>
</dbReference>
<dbReference type="EMBL" id="CP048711">
    <property type="protein sequence ID" value="QIB65115.1"/>
    <property type="molecule type" value="Genomic_DNA"/>
</dbReference>
<reference evidence="2 3" key="1">
    <citation type="submission" date="2020-02" db="EMBL/GenBank/DDBJ databases">
        <title>Genome sequencing for Kineobactrum sp. M2.</title>
        <authorList>
            <person name="Park S.-J."/>
        </authorList>
    </citation>
    <scope>NUCLEOTIDE SEQUENCE [LARGE SCALE GENOMIC DNA]</scope>
    <source>
        <strain evidence="2 3">M2</strain>
    </source>
</reference>
<organism evidence="2 3">
    <name type="scientific">Kineobactrum salinum</name>
    <dbReference type="NCBI Taxonomy" id="2708301"/>
    <lineage>
        <taxon>Bacteria</taxon>
        <taxon>Pseudomonadati</taxon>
        <taxon>Pseudomonadota</taxon>
        <taxon>Gammaproteobacteria</taxon>
        <taxon>Cellvibrionales</taxon>
        <taxon>Halieaceae</taxon>
        <taxon>Kineobactrum</taxon>
    </lineage>
</organism>
<dbReference type="GO" id="GO:0006629">
    <property type="term" value="P:lipid metabolic process"/>
    <property type="evidence" value="ECO:0007669"/>
    <property type="project" value="InterPro"/>
</dbReference>
<dbReference type="PROSITE" id="PS51704">
    <property type="entry name" value="GP_PDE"/>
    <property type="match status" value="1"/>
</dbReference>
<feature type="domain" description="GP-PDE" evidence="1">
    <location>
        <begin position="31"/>
        <end position="257"/>
    </location>
</feature>
<name>A0A6C0U410_9GAMM</name>
<dbReference type="PANTHER" id="PTHR46211">
    <property type="entry name" value="GLYCEROPHOSPHORYL DIESTER PHOSPHODIESTERASE"/>
    <property type="match status" value="1"/>
</dbReference>
<evidence type="ECO:0000259" key="1">
    <source>
        <dbReference type="PROSITE" id="PS51704"/>
    </source>
</evidence>
<dbReference type="PANTHER" id="PTHR46211:SF1">
    <property type="entry name" value="GLYCEROPHOSPHODIESTER PHOSPHODIESTERASE, CYTOPLASMIC"/>
    <property type="match status" value="1"/>
</dbReference>
<dbReference type="InterPro" id="IPR030395">
    <property type="entry name" value="GP_PDE_dom"/>
</dbReference>
<dbReference type="RefSeq" id="WP_163494357.1">
    <property type="nucleotide sequence ID" value="NZ_CP048711.1"/>
</dbReference>
<gene>
    <name evidence="2" type="ORF">G3T16_06565</name>
</gene>
<keyword evidence="3" id="KW-1185">Reference proteome</keyword>
<dbReference type="KEGG" id="kim:G3T16_06565"/>
<dbReference type="Gene3D" id="3.20.20.190">
    <property type="entry name" value="Phosphatidylinositol (PI) phosphodiesterase"/>
    <property type="match status" value="1"/>
</dbReference>
<protein>
    <recommendedName>
        <fullName evidence="1">GP-PDE domain-containing protein</fullName>
    </recommendedName>
</protein>
<evidence type="ECO:0000313" key="2">
    <source>
        <dbReference type="EMBL" id="QIB65115.1"/>
    </source>
</evidence>
<evidence type="ECO:0000313" key="3">
    <source>
        <dbReference type="Proteomes" id="UP000477680"/>
    </source>
</evidence>
<accession>A0A6C0U410</accession>
<proteinExistence type="predicted"/>
<dbReference type="GO" id="GO:0008081">
    <property type="term" value="F:phosphoric diester hydrolase activity"/>
    <property type="evidence" value="ECO:0007669"/>
    <property type="project" value="InterPro"/>
</dbReference>
<dbReference type="Proteomes" id="UP000477680">
    <property type="component" value="Chromosome"/>
</dbReference>
<dbReference type="CDD" id="cd08556">
    <property type="entry name" value="GDPD"/>
    <property type="match status" value="1"/>
</dbReference>
<dbReference type="InterPro" id="IPR017946">
    <property type="entry name" value="PLC-like_Pdiesterase_TIM-brl"/>
</dbReference>